<gene>
    <name evidence="1" type="ORF">CLV48_10971</name>
</gene>
<accession>A0A2P8DZF8</accession>
<organism evidence="1 2">
    <name type="scientific">Cecembia rubra</name>
    <dbReference type="NCBI Taxonomy" id="1485585"/>
    <lineage>
        <taxon>Bacteria</taxon>
        <taxon>Pseudomonadati</taxon>
        <taxon>Bacteroidota</taxon>
        <taxon>Cytophagia</taxon>
        <taxon>Cytophagales</taxon>
        <taxon>Cyclobacteriaceae</taxon>
        <taxon>Cecembia</taxon>
    </lineage>
</organism>
<evidence type="ECO:0000313" key="2">
    <source>
        <dbReference type="Proteomes" id="UP000240708"/>
    </source>
</evidence>
<proteinExistence type="predicted"/>
<evidence type="ECO:0000313" key="1">
    <source>
        <dbReference type="EMBL" id="PSL02602.1"/>
    </source>
</evidence>
<name>A0A2P8DZF8_9BACT</name>
<dbReference type="Gene3D" id="2.130.10.10">
    <property type="entry name" value="YVTN repeat-like/Quinoprotein amine dehydrogenase"/>
    <property type="match status" value="2"/>
</dbReference>
<dbReference type="OrthoDB" id="9765926at2"/>
<comment type="caution">
    <text evidence="1">The sequence shown here is derived from an EMBL/GenBank/DDBJ whole genome shotgun (WGS) entry which is preliminary data.</text>
</comment>
<dbReference type="SUPFAM" id="SSF75011">
    <property type="entry name" value="3-carboxy-cis,cis-mucoante lactonizing enzyme"/>
    <property type="match status" value="1"/>
</dbReference>
<dbReference type="InterPro" id="IPR015943">
    <property type="entry name" value="WD40/YVTN_repeat-like_dom_sf"/>
</dbReference>
<dbReference type="Proteomes" id="UP000240708">
    <property type="component" value="Unassembled WGS sequence"/>
</dbReference>
<protein>
    <submittedName>
        <fullName evidence="1">CHU domain-containing protein</fullName>
    </submittedName>
</protein>
<keyword evidence="2" id="KW-1185">Reference proteome</keyword>
<reference evidence="1 2" key="1">
    <citation type="submission" date="2018-03" db="EMBL/GenBank/DDBJ databases">
        <title>Genomic Encyclopedia of Archaeal and Bacterial Type Strains, Phase II (KMG-II): from individual species to whole genera.</title>
        <authorList>
            <person name="Goeker M."/>
        </authorList>
    </citation>
    <scope>NUCLEOTIDE SEQUENCE [LARGE SCALE GENOMIC DNA]</scope>
    <source>
        <strain evidence="1 2">DSM 28057</strain>
    </source>
</reference>
<dbReference type="InterPro" id="IPR013783">
    <property type="entry name" value="Ig-like_fold"/>
</dbReference>
<dbReference type="EMBL" id="PYGF01000009">
    <property type="protein sequence ID" value="PSL02602.1"/>
    <property type="molecule type" value="Genomic_DNA"/>
</dbReference>
<dbReference type="RefSeq" id="WP_106568159.1">
    <property type="nucleotide sequence ID" value="NZ_PYGF01000009.1"/>
</dbReference>
<sequence>MKTSTNYINIHLFFFFLSLIFCLSAIQNTSAQGFNNNQWIFGYCESDQENSYLSFGRGEDPVVRTLPGNVIVGQNNNAIAIDPISGNTIFYTNGELIYDGDNEPMEGMAPGINGDFEGRQKVAIGTLSYDPLGDRLFYVFYLSPTGQLQYAVIDMNAPGQALPNQPPLGQVIDKNITIANGASGAILVVKTPQSSSYLISFSNGQLVSRRIEPTQGDFTESGNVSFPFTPKAIVFEESTGKLILIPENAGDDIAVVDFDASTGSFGSISTVSQSGGTDAIEGGAISPDGQFLYFSRGNQLLRVPINDLDAEPEVMPIEVIVDRIFDVKVGPDGRLYYIYEETVGGPQLIGRVNNPNETDLDELDIEEDPFNGTDFCGRVFPQFAPNQDINPQVDFTWEPEEPCSNNPIQLTSVITPENYRPVSFEWTFNPPLTDEDGQPIDIDFNQEHLLIPEEATANQSIQVTLTVTFADGNTVTVPKTIRLTENNLQANFSAQDTTVCEGACVDIGSLLEVQQGGGQGGQAPGVGGGQGGNYEYFWSNRREEGWVQDQNNCVDRPGLYWVLVREQGSDCYAYAEIRVRIWDLPDQSNNIWYFGNGAGLDFNPDPDDPNAPVPRPVSHNQNIPAGTTTISDETGQVLFFTDGESVWDLNGDLMNNGENIGGNNQASEGVIAVPVPQNQTIFYVFTSQRAADGSNRVSYSVVDIKTDNPTGVGSVVTKNNFLFSPSTEHSAALASGDTTWVLFHELGNNTFRAYPVSQFGIGQPVFSSVGSNHGFNTGVGSMKFSPDGSQVAVTIQDGNCSRLEIFNFNQSTGRLTEYAQLDLGCTGEEIYGLEFSNDGSRVFVSFSGSPGKIEEYLIKRPDSAIQGEDLDTNLSCFDCFNNANTRAQRESCILATRNVLSTSGPFGALQVGPDGQIYVARPGANEITTINPGVNCIDSFYSEQGIILSPGTSMTLGLPAFVQQSGSSIPEPALAGPERICYDPEFGALALFEGGGEPDIDSYFWTIVHEDGEVIISELGGPGEQFQNLEQSLPRAGIYTVTLRVDRCGDPEYFREEIVVEVVDAPEITLPDEFTLCVGNPVQLTAIDGYDPAEGLYDFEWRNAAGQLIGDQNSNTIEVSEESIYTVTVRYRVPEGLTEAEFDVCPASKSVFVGPAFDFDLTQSAEEVCYDEPLVVFAPNTPISGEWFYRPAGSPNRVSLGVAFELELIPSTLPSPGEYEIVFLAEDPLVEGCFVEKVAPLTIFPLPEVEVVILADSDDCVNPNGSFTITALSSIQSLEVMELGQSYGPLAAGESLPPFTDLEPGLYTLQLRNEFNCEFVQSVTIRNLNPPQGIEGYEVTSVSETCDVQVVQEGQIVISFANGPVSGTYQIVRQGDGAVFSDSFTNSEQISVNVPAGIYAVEVEDENGCSVPFDQLLEVEQVNFVDFTVPSNVEACGTFVFTPQSPDQLVYTLRNNSGNTIQANQDGSFTLTETGNYFILGEDPSGVDCSLEREINLVIIAPPVFNLVGPRIDCDLGIYYEAVLGPNEDPNQVFIFWLDSNSRVVSRNPLFFPRATGEYFLEVQPRTGALCENQSISFIVDDITPEINVELVAEPFCADDPFTIISIIADLSDVARVEWYEIVNGERVSQQNWLGLEDVVVLENGIFEVLLINGDGCVVGSDQIEIIQSTIIPPVLESRYEICAPEGVTFEINPGEYPNYSWQLGDEEVSNSPTFTPVIPGQYVLIVSDDQGCEFVVRFDVVENCEIGVRIPNAIILGDEERNFRIFPTEFVDELEVFIYNRWGELIFYCENSNINGETELCTWDGIVNGRFVPIGSYPVVVNYGSTRQNVKRTLKSAIVVIQ</sequence>
<dbReference type="Gene3D" id="2.60.40.10">
    <property type="entry name" value="Immunoglobulins"/>
    <property type="match status" value="1"/>
</dbReference>